<dbReference type="SUPFAM" id="SSF55469">
    <property type="entry name" value="FMN-dependent nitroreductase-like"/>
    <property type="match status" value="1"/>
</dbReference>
<feature type="domain" description="Nitroreductase" evidence="3">
    <location>
        <begin position="90"/>
        <end position="166"/>
    </location>
</feature>
<dbReference type="STRING" id="341036.SAMN05660649_01497"/>
<accession>A0A1I2RJU9</accession>
<name>A0A1I2RJU9_9FIRM</name>
<evidence type="ECO:0000259" key="3">
    <source>
        <dbReference type="Pfam" id="PF00881"/>
    </source>
</evidence>
<dbReference type="PANTHER" id="PTHR43673:SF10">
    <property type="entry name" value="NADH DEHYDROGENASE_NAD(P)H NITROREDUCTASE XCC3605-RELATED"/>
    <property type="match status" value="1"/>
</dbReference>
<keyword evidence="5" id="KW-1185">Reference proteome</keyword>
<organism evidence="4 5">
    <name type="scientific">Desulfotruncus arcticus DSM 17038</name>
    <dbReference type="NCBI Taxonomy" id="1121424"/>
    <lineage>
        <taxon>Bacteria</taxon>
        <taxon>Bacillati</taxon>
        <taxon>Bacillota</taxon>
        <taxon>Clostridia</taxon>
        <taxon>Eubacteriales</taxon>
        <taxon>Desulfallaceae</taxon>
        <taxon>Desulfotruncus</taxon>
    </lineage>
</organism>
<dbReference type="InterPro" id="IPR000415">
    <property type="entry name" value="Nitroreductase-like"/>
</dbReference>
<protein>
    <submittedName>
        <fullName evidence="4">Nitroreductase</fullName>
    </submittedName>
</protein>
<dbReference type="EMBL" id="FOOX01000004">
    <property type="protein sequence ID" value="SFG38091.1"/>
    <property type="molecule type" value="Genomic_DNA"/>
</dbReference>
<dbReference type="PANTHER" id="PTHR43673">
    <property type="entry name" value="NAD(P)H NITROREDUCTASE YDGI-RELATED"/>
    <property type="match status" value="1"/>
</dbReference>
<keyword evidence="2" id="KW-0560">Oxidoreductase</keyword>
<dbReference type="Proteomes" id="UP000199337">
    <property type="component" value="Unassembled WGS sequence"/>
</dbReference>
<proteinExistence type="inferred from homology"/>
<dbReference type="InterPro" id="IPR029479">
    <property type="entry name" value="Nitroreductase"/>
</dbReference>
<comment type="similarity">
    <text evidence="1">Belongs to the nitroreductase family.</text>
</comment>
<evidence type="ECO:0000256" key="1">
    <source>
        <dbReference type="ARBA" id="ARBA00007118"/>
    </source>
</evidence>
<dbReference type="Gene3D" id="3.40.109.10">
    <property type="entry name" value="NADH Oxidase"/>
    <property type="match status" value="1"/>
</dbReference>
<reference evidence="5" key="1">
    <citation type="submission" date="2016-10" db="EMBL/GenBank/DDBJ databases">
        <authorList>
            <person name="Varghese N."/>
            <person name="Submissions S."/>
        </authorList>
    </citation>
    <scope>NUCLEOTIDE SEQUENCE [LARGE SCALE GENOMIC DNA]</scope>
    <source>
        <strain evidence="5">DSM 17038</strain>
    </source>
</reference>
<dbReference type="GO" id="GO:0016491">
    <property type="term" value="F:oxidoreductase activity"/>
    <property type="evidence" value="ECO:0007669"/>
    <property type="project" value="UniProtKB-KW"/>
</dbReference>
<evidence type="ECO:0000313" key="5">
    <source>
        <dbReference type="Proteomes" id="UP000199337"/>
    </source>
</evidence>
<dbReference type="OrthoDB" id="9812105at2"/>
<evidence type="ECO:0000256" key="2">
    <source>
        <dbReference type="ARBA" id="ARBA00023002"/>
    </source>
</evidence>
<dbReference type="Pfam" id="PF00881">
    <property type="entry name" value="Nitroreductase"/>
    <property type="match status" value="2"/>
</dbReference>
<gene>
    <name evidence="4" type="ORF">SAMN05660649_01497</name>
</gene>
<dbReference type="AlphaFoldDB" id="A0A1I2RJU9"/>
<evidence type="ECO:0000313" key="4">
    <source>
        <dbReference type="EMBL" id="SFG38091.1"/>
    </source>
</evidence>
<feature type="domain" description="Nitroreductase" evidence="3">
    <location>
        <begin position="24"/>
        <end position="77"/>
    </location>
</feature>
<sequence>MRRDSGIKRNDWGALAIMDLLDVIKARRSVRSFTDEPVSEDMLRRLVEAGCWAPSGSNAQAWEFIVIKDSKQMKKVLRFSPGLFEVPAAMIFVCLDKNRAYAKGGELGRDLMGLFDVAMASQNILLQAHAMGLGTCVLKGFDQEAIHVLLEFPENISPELLIITGYPKKIPNAPRRRPLEEVIHWERWGGGQ</sequence>